<dbReference type="EMBL" id="QDKL01000002">
    <property type="protein sequence ID" value="RZF21503.1"/>
    <property type="molecule type" value="Genomic_DNA"/>
</dbReference>
<accession>A0ABY0IEY4</accession>
<feature type="chain" id="PRO_5045187959" evidence="1">
    <location>
        <begin position="20"/>
        <end position="172"/>
    </location>
</feature>
<protein>
    <submittedName>
        <fullName evidence="2">Uncharacterized protein</fullName>
    </submittedName>
</protein>
<dbReference type="Proteomes" id="UP000443582">
    <property type="component" value="Unassembled WGS sequence"/>
</dbReference>
<keyword evidence="1" id="KW-0732">Signal</keyword>
<evidence type="ECO:0000313" key="2">
    <source>
        <dbReference type="EMBL" id="RZF21503.1"/>
    </source>
</evidence>
<proteinExistence type="predicted"/>
<sequence length="172" mass="18576">MFKKSLIALVSLLSITAFAQTDLVLEGERWLAANKGYVCGAYSDYTNAPSSHSGMNVVWGDLSTDYTLDNVLIKATFENANGVECSYSSLLFADNDASTIELLESRAFSKVDAAADCSEGKAILDSQLEYNDYLYWGHPHHATLMVPAAGAAEVCGAGATHIGIDFMVYKRL</sequence>
<comment type="caution">
    <text evidence="2">The sequence shown here is derived from an EMBL/GenBank/DDBJ whole genome shotgun (WGS) entry which is preliminary data.</text>
</comment>
<gene>
    <name evidence="2" type="ORF">DAY19_07385</name>
</gene>
<evidence type="ECO:0000256" key="1">
    <source>
        <dbReference type="SAM" id="SignalP"/>
    </source>
</evidence>
<reference evidence="3" key="1">
    <citation type="journal article" date="2019" name="Int. J. Syst. Evol. Microbiol.">
        <title>Halobacteriovorax valvorus sp. nov., a novel prokaryotic predator isolated from coastal seawater of China.</title>
        <authorList>
            <person name="Chen M.-X."/>
        </authorList>
    </citation>
    <scope>NUCLEOTIDE SEQUENCE [LARGE SCALE GENOMIC DNA]</scope>
    <source>
        <strain evidence="3">BL9</strain>
    </source>
</reference>
<name>A0ABY0IEY4_9BACT</name>
<dbReference type="RefSeq" id="WP_115360949.1">
    <property type="nucleotide sequence ID" value="NZ_QDKL01000002.1"/>
</dbReference>
<evidence type="ECO:0000313" key="3">
    <source>
        <dbReference type="Proteomes" id="UP000443582"/>
    </source>
</evidence>
<organism evidence="2 3">
    <name type="scientific">Halobacteriovorax vibrionivorans</name>
    <dbReference type="NCBI Taxonomy" id="2152716"/>
    <lineage>
        <taxon>Bacteria</taxon>
        <taxon>Pseudomonadati</taxon>
        <taxon>Bdellovibrionota</taxon>
        <taxon>Bacteriovoracia</taxon>
        <taxon>Bacteriovoracales</taxon>
        <taxon>Halobacteriovoraceae</taxon>
        <taxon>Halobacteriovorax</taxon>
    </lineage>
</organism>
<feature type="signal peptide" evidence="1">
    <location>
        <begin position="1"/>
        <end position="19"/>
    </location>
</feature>
<keyword evidence="3" id="KW-1185">Reference proteome</keyword>